<dbReference type="PROSITE" id="PS50048">
    <property type="entry name" value="ZN2_CY6_FUNGAL_2"/>
    <property type="match status" value="1"/>
</dbReference>
<feature type="region of interest" description="Disordered" evidence="6">
    <location>
        <begin position="154"/>
        <end position="222"/>
    </location>
</feature>
<dbReference type="Proteomes" id="UP000027265">
    <property type="component" value="Unassembled WGS sequence"/>
</dbReference>
<keyword evidence="9" id="KW-1185">Reference proteome</keyword>
<dbReference type="InterPro" id="IPR001138">
    <property type="entry name" value="Zn2Cys6_DnaBD"/>
</dbReference>
<dbReference type="EMBL" id="KL197711">
    <property type="protein sequence ID" value="KDQ62535.1"/>
    <property type="molecule type" value="Genomic_DNA"/>
</dbReference>
<keyword evidence="3" id="KW-0805">Transcription regulation</keyword>
<feature type="compositionally biased region" description="Polar residues" evidence="6">
    <location>
        <begin position="58"/>
        <end position="71"/>
    </location>
</feature>
<gene>
    <name evidence="8" type="ORF">JAAARDRAFT_189840</name>
</gene>
<dbReference type="Pfam" id="PF00172">
    <property type="entry name" value="Zn_clus"/>
    <property type="match status" value="1"/>
</dbReference>
<dbReference type="PANTHER" id="PTHR47338:SF5">
    <property type="entry name" value="ZN(II)2CYS6 TRANSCRIPTION FACTOR (EUROFUNG)"/>
    <property type="match status" value="1"/>
</dbReference>
<feature type="domain" description="Zn(2)-C6 fungal-type" evidence="7">
    <location>
        <begin position="122"/>
        <end position="154"/>
    </location>
</feature>
<dbReference type="PROSITE" id="PS00463">
    <property type="entry name" value="ZN2_CY6_FUNGAL_1"/>
    <property type="match status" value="1"/>
</dbReference>
<protein>
    <recommendedName>
        <fullName evidence="7">Zn(2)-C6 fungal-type domain-containing protein</fullName>
    </recommendedName>
</protein>
<keyword evidence="5" id="KW-0539">Nucleus</keyword>
<dbReference type="GO" id="GO:0008270">
    <property type="term" value="F:zinc ion binding"/>
    <property type="evidence" value="ECO:0007669"/>
    <property type="project" value="InterPro"/>
</dbReference>
<evidence type="ECO:0000256" key="1">
    <source>
        <dbReference type="ARBA" id="ARBA00004123"/>
    </source>
</evidence>
<comment type="subcellular location">
    <subcellularLocation>
        <location evidence="1">Nucleus</location>
    </subcellularLocation>
</comment>
<evidence type="ECO:0000256" key="5">
    <source>
        <dbReference type="ARBA" id="ARBA00023242"/>
    </source>
</evidence>
<dbReference type="SMART" id="SM00066">
    <property type="entry name" value="GAL4"/>
    <property type="match status" value="1"/>
</dbReference>
<evidence type="ECO:0000256" key="6">
    <source>
        <dbReference type="SAM" id="MobiDB-lite"/>
    </source>
</evidence>
<keyword evidence="4" id="KW-0804">Transcription</keyword>
<evidence type="ECO:0000259" key="7">
    <source>
        <dbReference type="PROSITE" id="PS50048"/>
    </source>
</evidence>
<feature type="compositionally biased region" description="Polar residues" evidence="6">
    <location>
        <begin position="533"/>
        <end position="547"/>
    </location>
</feature>
<evidence type="ECO:0000313" key="9">
    <source>
        <dbReference type="Proteomes" id="UP000027265"/>
    </source>
</evidence>
<name>A0A067Q8P8_9AGAM</name>
<evidence type="ECO:0000256" key="3">
    <source>
        <dbReference type="ARBA" id="ARBA00023015"/>
    </source>
</evidence>
<dbReference type="Gene3D" id="4.10.240.10">
    <property type="entry name" value="Zn(2)-C6 fungal-type DNA-binding domain"/>
    <property type="match status" value="1"/>
</dbReference>
<keyword evidence="2" id="KW-0479">Metal-binding</keyword>
<feature type="compositionally biased region" description="Low complexity" evidence="6">
    <location>
        <begin position="9"/>
        <end position="32"/>
    </location>
</feature>
<dbReference type="STRING" id="933084.A0A067Q8P8"/>
<organism evidence="8 9">
    <name type="scientific">Jaapia argillacea MUCL 33604</name>
    <dbReference type="NCBI Taxonomy" id="933084"/>
    <lineage>
        <taxon>Eukaryota</taxon>
        <taxon>Fungi</taxon>
        <taxon>Dikarya</taxon>
        <taxon>Basidiomycota</taxon>
        <taxon>Agaricomycotina</taxon>
        <taxon>Agaricomycetes</taxon>
        <taxon>Agaricomycetidae</taxon>
        <taxon>Jaapiales</taxon>
        <taxon>Jaapiaceae</taxon>
        <taxon>Jaapia</taxon>
    </lineage>
</organism>
<proteinExistence type="predicted"/>
<dbReference type="InterPro" id="IPR036864">
    <property type="entry name" value="Zn2-C6_fun-type_DNA-bd_sf"/>
</dbReference>
<dbReference type="AlphaFoldDB" id="A0A067Q8P8"/>
<dbReference type="SUPFAM" id="SSF57701">
    <property type="entry name" value="Zn2/Cys6 DNA-binding domain"/>
    <property type="match status" value="1"/>
</dbReference>
<reference evidence="9" key="1">
    <citation type="journal article" date="2014" name="Proc. Natl. Acad. Sci. U.S.A.">
        <title>Extensive sampling of basidiomycete genomes demonstrates inadequacy of the white-rot/brown-rot paradigm for wood decay fungi.</title>
        <authorList>
            <person name="Riley R."/>
            <person name="Salamov A.A."/>
            <person name="Brown D.W."/>
            <person name="Nagy L.G."/>
            <person name="Floudas D."/>
            <person name="Held B.W."/>
            <person name="Levasseur A."/>
            <person name="Lombard V."/>
            <person name="Morin E."/>
            <person name="Otillar R."/>
            <person name="Lindquist E.A."/>
            <person name="Sun H."/>
            <person name="LaButti K.M."/>
            <person name="Schmutz J."/>
            <person name="Jabbour D."/>
            <person name="Luo H."/>
            <person name="Baker S.E."/>
            <person name="Pisabarro A.G."/>
            <person name="Walton J.D."/>
            <person name="Blanchette R.A."/>
            <person name="Henrissat B."/>
            <person name="Martin F."/>
            <person name="Cullen D."/>
            <person name="Hibbett D.S."/>
            <person name="Grigoriev I.V."/>
        </authorList>
    </citation>
    <scope>NUCLEOTIDE SEQUENCE [LARGE SCALE GENOMIC DNA]</scope>
    <source>
        <strain evidence="9">MUCL 33604</strain>
    </source>
</reference>
<sequence length="882" mass="98617">MSGNIPFTLADDPGSSSLLGLRRQLRPLQAGGPEHYPAAGPSSSTHSNGALRDGLTVPQASTVSPSDSVASARTLHDSDGSSPKTESVSKSRKSRREKPHIELAPDQPPTTQGKPRQRVFVACVQCRSRKIRCDGAKPICHNCSKRPDSLVCSYDSAPKRRGPDKTPGARQRTVRGSSEDAPDEKKGRRRRRSSHSTPRETVDGSAYHRGSNPTSIVPPSVPVLPVVDPLGFHKPRDLQLPISASRSLSLSSHHSIGHGDASYSERPFYGDPQLNPDNERPPSWGIQLSDGDDRYDPHPSGSYIAEVETDNQEDDRNLPIIASEPSLSFVRKTWWDSLLYLYNTDPTDDQLHILTITSPARDSAARQITSDLRSLFQTTHYWFSFFNVPRFFSNFLNTETRANMQPSLILGALAVSTFLQSSEIGLGEAGRERALRLRDQAQGALEASYNAQWIDEGLAQAAWLIAFFEVCAHRHHSTHRAVSSMTMLDSIIRGLSLTFLDADDPQASLFAPRTVPSVTCAKTGNHWMASSAQHHSLPSFDPSTHHSPSTHRAPGASPSDGCTCLYMSLGKNWPHALEHTPLWLSTPTWDPEWSDAEIRKEECRRLCWSTVFLAAGHSSYSWADRSQGLDLFVIDPANYALLLPGESLARSSFFAPFHPGKESVWALYIRIMLLWHSCLRMRCDHSVGNDQKAQFAMTAWLETDFIEEALDRHTCDMERAFLFQGREYLFNIRMCISHEFKRYMPGAAADFNGVFHRRKAEEWLSQQKSVAQRVMQGLSRVTGQANNFLARRPFFVFWFMSQVARILSLWSCDHSFTDALDVAKALLMPIDYLTALWPCKEQRNRYQTLREQLTNACYMAGLPPPPPLTLVLPSRDRLGSII</sequence>
<dbReference type="PANTHER" id="PTHR47338">
    <property type="entry name" value="ZN(II)2CYS6 TRANSCRIPTION FACTOR (EUROFUNG)-RELATED"/>
    <property type="match status" value="1"/>
</dbReference>
<dbReference type="GO" id="GO:0005634">
    <property type="term" value="C:nucleus"/>
    <property type="evidence" value="ECO:0007669"/>
    <property type="project" value="UniProtKB-SubCell"/>
</dbReference>
<evidence type="ECO:0000313" key="8">
    <source>
        <dbReference type="EMBL" id="KDQ62535.1"/>
    </source>
</evidence>
<dbReference type="CDD" id="cd00067">
    <property type="entry name" value="GAL4"/>
    <property type="match status" value="1"/>
</dbReference>
<dbReference type="OrthoDB" id="2123952at2759"/>
<feature type="region of interest" description="Disordered" evidence="6">
    <location>
        <begin position="246"/>
        <end position="292"/>
    </location>
</feature>
<dbReference type="InParanoid" id="A0A067Q8P8"/>
<evidence type="ECO:0000256" key="2">
    <source>
        <dbReference type="ARBA" id="ARBA00022723"/>
    </source>
</evidence>
<accession>A0A067Q8P8</accession>
<dbReference type="GO" id="GO:0000981">
    <property type="term" value="F:DNA-binding transcription factor activity, RNA polymerase II-specific"/>
    <property type="evidence" value="ECO:0007669"/>
    <property type="project" value="InterPro"/>
</dbReference>
<evidence type="ECO:0000256" key="4">
    <source>
        <dbReference type="ARBA" id="ARBA00023163"/>
    </source>
</evidence>
<dbReference type="InterPro" id="IPR050815">
    <property type="entry name" value="TF_fung"/>
</dbReference>
<feature type="region of interest" description="Disordered" evidence="6">
    <location>
        <begin position="533"/>
        <end position="557"/>
    </location>
</feature>
<dbReference type="HOGENOM" id="CLU_010791_0_0_1"/>
<feature type="region of interest" description="Disordered" evidence="6">
    <location>
        <begin position="1"/>
        <end position="116"/>
    </location>
</feature>